<dbReference type="Gramene" id="QL01p054500:mrna">
    <property type="protein sequence ID" value="QL01p054500:mrna"/>
    <property type="gene ID" value="QL01p054500"/>
</dbReference>
<reference evidence="5 6" key="1">
    <citation type="journal article" date="2016" name="G3 (Bethesda)">
        <title>First Draft Assembly and Annotation of the Genome of a California Endemic Oak Quercus lobata Nee (Fagaceae).</title>
        <authorList>
            <person name="Sork V.L."/>
            <person name="Fitz-Gibbon S.T."/>
            <person name="Puiu D."/>
            <person name="Crepeau M."/>
            <person name="Gugger P.F."/>
            <person name="Sherman R."/>
            <person name="Stevens K."/>
            <person name="Langley C.H."/>
            <person name="Pellegrini M."/>
            <person name="Salzberg S.L."/>
        </authorList>
    </citation>
    <scope>NUCLEOTIDE SEQUENCE [LARGE SCALE GENOMIC DNA]</scope>
    <source>
        <strain evidence="5 6">cv. SW786</strain>
    </source>
</reference>
<dbReference type="GO" id="GO:0000055">
    <property type="term" value="P:ribosomal large subunit export from nucleus"/>
    <property type="evidence" value="ECO:0007669"/>
    <property type="project" value="TreeGrafter"/>
</dbReference>
<evidence type="ECO:0000313" key="5">
    <source>
        <dbReference type="EnsemblPlants" id="QL01p054500:mrna"/>
    </source>
</evidence>
<proteinExistence type="predicted"/>
<dbReference type="GO" id="GO:0000027">
    <property type="term" value="P:ribosomal large subunit assembly"/>
    <property type="evidence" value="ECO:0007669"/>
    <property type="project" value="TreeGrafter"/>
</dbReference>
<keyword evidence="1" id="KW-0547">Nucleotide-binding</keyword>
<dbReference type="InParanoid" id="A0A7N2KR71"/>
<evidence type="ECO:0000256" key="4">
    <source>
        <dbReference type="SAM" id="Phobius"/>
    </source>
</evidence>
<evidence type="ECO:0000256" key="2">
    <source>
        <dbReference type="ARBA" id="ARBA00022840"/>
    </source>
</evidence>
<feature type="coiled-coil region" evidence="3">
    <location>
        <begin position="65"/>
        <end position="117"/>
    </location>
</feature>
<feature type="transmembrane region" description="Helical" evidence="4">
    <location>
        <begin position="49"/>
        <end position="65"/>
    </location>
</feature>
<sequence>MNYASVQSSKYSYGVLYIQFFNPEILLIQLDMTYLPFKGIPSDMENLKILYNVFGFYVQFLLTILEHIKAIRRNIEVELKELLKLCGWERSESLLSIKNSKSTRNKLRDLIEKYNVRNMWSISLSLML</sequence>
<evidence type="ECO:0000256" key="3">
    <source>
        <dbReference type="SAM" id="Coils"/>
    </source>
</evidence>
<reference evidence="5" key="2">
    <citation type="submission" date="2021-01" db="UniProtKB">
        <authorList>
            <consortium name="EnsemblPlants"/>
        </authorList>
    </citation>
    <scope>IDENTIFICATION</scope>
</reference>
<evidence type="ECO:0000313" key="6">
    <source>
        <dbReference type="Proteomes" id="UP000594261"/>
    </source>
</evidence>
<evidence type="ECO:0000256" key="1">
    <source>
        <dbReference type="ARBA" id="ARBA00022741"/>
    </source>
</evidence>
<dbReference type="GO" id="GO:0030687">
    <property type="term" value="C:preribosome, large subunit precursor"/>
    <property type="evidence" value="ECO:0007669"/>
    <property type="project" value="TreeGrafter"/>
</dbReference>
<keyword evidence="3" id="KW-0175">Coiled coil</keyword>
<dbReference type="AlphaFoldDB" id="A0A7N2KR71"/>
<keyword evidence="6" id="KW-1185">Reference proteome</keyword>
<feature type="transmembrane region" description="Helical" evidence="4">
    <location>
        <begin position="12"/>
        <end position="29"/>
    </location>
</feature>
<dbReference type="PANTHER" id="PTHR48103">
    <property type="entry name" value="MIDASIN-RELATED"/>
    <property type="match status" value="1"/>
</dbReference>
<dbReference type="GO" id="GO:0005634">
    <property type="term" value="C:nucleus"/>
    <property type="evidence" value="ECO:0007669"/>
    <property type="project" value="TreeGrafter"/>
</dbReference>
<keyword evidence="4" id="KW-1133">Transmembrane helix</keyword>
<dbReference type="EnsemblPlants" id="QL01p054500:mrna">
    <property type="protein sequence ID" value="QL01p054500:mrna"/>
    <property type="gene ID" value="QL01p054500"/>
</dbReference>
<dbReference type="Proteomes" id="UP000594261">
    <property type="component" value="Chromosome 1"/>
</dbReference>
<keyword evidence="2" id="KW-0067">ATP-binding</keyword>
<keyword evidence="4" id="KW-0812">Transmembrane</keyword>
<protein>
    <submittedName>
        <fullName evidence="5">Uncharacterized protein</fullName>
    </submittedName>
</protein>
<accession>A0A7N2KR71</accession>
<organism evidence="5 6">
    <name type="scientific">Quercus lobata</name>
    <name type="common">Valley oak</name>
    <dbReference type="NCBI Taxonomy" id="97700"/>
    <lineage>
        <taxon>Eukaryota</taxon>
        <taxon>Viridiplantae</taxon>
        <taxon>Streptophyta</taxon>
        <taxon>Embryophyta</taxon>
        <taxon>Tracheophyta</taxon>
        <taxon>Spermatophyta</taxon>
        <taxon>Magnoliopsida</taxon>
        <taxon>eudicotyledons</taxon>
        <taxon>Gunneridae</taxon>
        <taxon>Pentapetalae</taxon>
        <taxon>rosids</taxon>
        <taxon>fabids</taxon>
        <taxon>Fagales</taxon>
        <taxon>Fagaceae</taxon>
        <taxon>Quercus</taxon>
    </lineage>
</organism>
<keyword evidence="4" id="KW-0472">Membrane</keyword>
<dbReference type="GO" id="GO:0005524">
    <property type="term" value="F:ATP binding"/>
    <property type="evidence" value="ECO:0007669"/>
    <property type="project" value="UniProtKB-KW"/>
</dbReference>
<dbReference type="EMBL" id="LRBV02000001">
    <property type="status" value="NOT_ANNOTATED_CDS"/>
    <property type="molecule type" value="Genomic_DNA"/>
</dbReference>
<name>A0A7N2KR71_QUELO</name>
<dbReference type="PANTHER" id="PTHR48103:SF2">
    <property type="entry name" value="MIDASIN"/>
    <property type="match status" value="1"/>
</dbReference>